<dbReference type="GO" id="GO:0042761">
    <property type="term" value="P:very long-chain fatty acid biosynthetic process"/>
    <property type="evidence" value="ECO:0007669"/>
    <property type="project" value="TreeGrafter"/>
</dbReference>
<dbReference type="GO" id="GO:0034625">
    <property type="term" value="P:fatty acid elongation, monounsaturated fatty acid"/>
    <property type="evidence" value="ECO:0007669"/>
    <property type="project" value="TreeGrafter"/>
</dbReference>
<evidence type="ECO:0000313" key="14">
    <source>
        <dbReference type="Proteomes" id="UP000603453"/>
    </source>
</evidence>
<dbReference type="GO" id="GO:0019367">
    <property type="term" value="P:fatty acid elongation, saturated fatty acid"/>
    <property type="evidence" value="ECO:0007669"/>
    <property type="project" value="TreeGrafter"/>
</dbReference>
<dbReference type="Pfam" id="PF01151">
    <property type="entry name" value="ELO"/>
    <property type="match status" value="1"/>
</dbReference>
<accession>A0A8H7R8V1</accession>
<dbReference type="Proteomes" id="UP000603453">
    <property type="component" value="Unassembled WGS sequence"/>
</dbReference>
<comment type="catalytic activity">
    <reaction evidence="12">
        <text>an acyl-CoA + malonyl-CoA + H(+) = a 3-oxoacyl-CoA + CO2 + CoA</text>
        <dbReference type="Rhea" id="RHEA:50252"/>
        <dbReference type="ChEBI" id="CHEBI:15378"/>
        <dbReference type="ChEBI" id="CHEBI:16526"/>
        <dbReference type="ChEBI" id="CHEBI:57287"/>
        <dbReference type="ChEBI" id="CHEBI:57384"/>
        <dbReference type="ChEBI" id="CHEBI:58342"/>
        <dbReference type="ChEBI" id="CHEBI:90726"/>
    </reaction>
    <physiologicalReaction direction="left-to-right" evidence="12">
        <dbReference type="Rhea" id="RHEA:50253"/>
    </physiologicalReaction>
</comment>
<name>A0A8H7R8V1_9FUNG</name>
<gene>
    <name evidence="13" type="ORF">INT47_007163</name>
</gene>
<feature type="transmembrane region" description="Helical" evidence="12">
    <location>
        <begin position="171"/>
        <end position="190"/>
    </location>
</feature>
<keyword evidence="10 12" id="KW-0275">Fatty acid biosynthesis</keyword>
<feature type="transmembrane region" description="Helical" evidence="12">
    <location>
        <begin position="148"/>
        <end position="165"/>
    </location>
</feature>
<keyword evidence="14" id="KW-1185">Reference proteome</keyword>
<comment type="caution">
    <text evidence="13">The sequence shown here is derived from an EMBL/GenBank/DDBJ whole genome shotgun (WGS) entry which is preliminary data.</text>
</comment>
<evidence type="ECO:0000313" key="13">
    <source>
        <dbReference type="EMBL" id="KAG2205378.1"/>
    </source>
</evidence>
<reference evidence="13" key="1">
    <citation type="submission" date="2020-12" db="EMBL/GenBank/DDBJ databases">
        <title>Metabolic potential, ecology and presence of endohyphal bacteria is reflected in genomic diversity of Mucoromycotina.</title>
        <authorList>
            <person name="Muszewska A."/>
            <person name="Okrasinska A."/>
            <person name="Steczkiewicz K."/>
            <person name="Drgas O."/>
            <person name="Orlowska M."/>
            <person name="Perlinska-Lenart U."/>
            <person name="Aleksandrzak-Piekarczyk T."/>
            <person name="Szatraj K."/>
            <person name="Zielenkiewicz U."/>
            <person name="Pilsyk S."/>
            <person name="Malc E."/>
            <person name="Mieczkowski P."/>
            <person name="Kruszewska J.S."/>
            <person name="Biernat P."/>
            <person name="Pawlowska J."/>
        </authorList>
    </citation>
    <scope>NUCLEOTIDE SEQUENCE</scope>
    <source>
        <strain evidence="13">WA0000017839</strain>
    </source>
</reference>
<dbReference type="AlphaFoldDB" id="A0A8H7R8V1"/>
<evidence type="ECO:0000256" key="4">
    <source>
        <dbReference type="ARBA" id="ARBA00022679"/>
    </source>
</evidence>
<comment type="catalytic activity">
    <reaction evidence="11">
        <text>a very-long-chain acyl-CoA + malonyl-CoA + H(+) = a very-long-chain 3-oxoacyl-CoA + CO2 + CoA</text>
        <dbReference type="Rhea" id="RHEA:32727"/>
        <dbReference type="ChEBI" id="CHEBI:15378"/>
        <dbReference type="ChEBI" id="CHEBI:16526"/>
        <dbReference type="ChEBI" id="CHEBI:57287"/>
        <dbReference type="ChEBI" id="CHEBI:57384"/>
        <dbReference type="ChEBI" id="CHEBI:90725"/>
        <dbReference type="ChEBI" id="CHEBI:90736"/>
        <dbReference type="EC" id="2.3.1.199"/>
    </reaction>
</comment>
<comment type="subcellular location">
    <subcellularLocation>
        <location evidence="1">Membrane</location>
        <topology evidence="1">Multi-pass membrane protein</topology>
    </subcellularLocation>
</comment>
<dbReference type="GO" id="GO:0034626">
    <property type="term" value="P:fatty acid elongation, polyunsaturated fatty acid"/>
    <property type="evidence" value="ECO:0007669"/>
    <property type="project" value="TreeGrafter"/>
</dbReference>
<evidence type="ECO:0000256" key="11">
    <source>
        <dbReference type="ARBA" id="ARBA00047375"/>
    </source>
</evidence>
<feature type="transmembrane region" description="Helical" evidence="12">
    <location>
        <begin position="61"/>
        <end position="85"/>
    </location>
</feature>
<evidence type="ECO:0000256" key="7">
    <source>
        <dbReference type="ARBA" id="ARBA00022989"/>
    </source>
</evidence>
<evidence type="ECO:0000256" key="12">
    <source>
        <dbReference type="RuleBase" id="RU361115"/>
    </source>
</evidence>
<keyword evidence="5 12" id="KW-0812">Transmembrane</keyword>
<evidence type="ECO:0000256" key="2">
    <source>
        <dbReference type="ARBA" id="ARBA00007263"/>
    </source>
</evidence>
<evidence type="ECO:0000256" key="6">
    <source>
        <dbReference type="ARBA" id="ARBA00022832"/>
    </source>
</evidence>
<comment type="similarity">
    <text evidence="2 12">Belongs to the ELO family.</text>
</comment>
<keyword evidence="6 12" id="KW-0276">Fatty acid metabolism</keyword>
<dbReference type="InterPro" id="IPR002076">
    <property type="entry name" value="ELO_fam"/>
</dbReference>
<keyword evidence="9 12" id="KW-0472">Membrane</keyword>
<dbReference type="EC" id="2.3.1.-" evidence="12"/>
<keyword evidence="4 12" id="KW-0808">Transferase</keyword>
<feature type="transmembrane region" description="Helical" evidence="12">
    <location>
        <begin position="30"/>
        <end position="49"/>
    </location>
</feature>
<keyword evidence="7 12" id="KW-1133">Transmembrane helix</keyword>
<dbReference type="PANTHER" id="PTHR11157">
    <property type="entry name" value="FATTY ACID ACYL TRANSFERASE-RELATED"/>
    <property type="match status" value="1"/>
</dbReference>
<feature type="transmembrane region" description="Helical" evidence="12">
    <location>
        <begin position="202"/>
        <end position="224"/>
    </location>
</feature>
<dbReference type="PANTHER" id="PTHR11157:SF134">
    <property type="entry name" value="ELONGATION OF FATTY ACIDS PROTEIN 1-RELATED"/>
    <property type="match status" value="1"/>
</dbReference>
<evidence type="ECO:0000256" key="10">
    <source>
        <dbReference type="ARBA" id="ARBA00023160"/>
    </source>
</evidence>
<evidence type="ECO:0000256" key="9">
    <source>
        <dbReference type="ARBA" id="ARBA00023136"/>
    </source>
</evidence>
<keyword evidence="8 12" id="KW-0443">Lipid metabolism</keyword>
<evidence type="ECO:0000256" key="8">
    <source>
        <dbReference type="ARBA" id="ARBA00023098"/>
    </source>
</evidence>
<sequence length="282" mass="33064">MYWNLAHLNPATASQFQWVYGITPMSDLTVIYTSWVVYFVSIVSIRWYMAERTRIDRSHKVLVFYNGSMILCSVYICMTASYSLWQTVNKEGQFFTFCHAVQYARYPQYGGYMFYSMYQYYLIRYYVFLDTVILALRKASACGGKSIPFLHWYQHMFIILMMWSWLQDQSIFGSIATSIISFVQVFKYLYYFCNCTNIKSKWIKSAAVLFQVIQFIVAIALTAYQMSLCPQSNCVLLSASINITMVYMVVKYYENSEGAVATTREHYKRRNSNKNIHTTATV</sequence>
<dbReference type="OrthoDB" id="434092at2759"/>
<evidence type="ECO:0000256" key="1">
    <source>
        <dbReference type="ARBA" id="ARBA00004141"/>
    </source>
</evidence>
<proteinExistence type="inferred from homology"/>
<keyword evidence="3 12" id="KW-0444">Lipid biosynthesis</keyword>
<evidence type="ECO:0000256" key="5">
    <source>
        <dbReference type="ARBA" id="ARBA00022692"/>
    </source>
</evidence>
<organism evidence="13 14">
    <name type="scientific">Mucor saturninus</name>
    <dbReference type="NCBI Taxonomy" id="64648"/>
    <lineage>
        <taxon>Eukaryota</taxon>
        <taxon>Fungi</taxon>
        <taxon>Fungi incertae sedis</taxon>
        <taxon>Mucoromycota</taxon>
        <taxon>Mucoromycotina</taxon>
        <taxon>Mucoromycetes</taxon>
        <taxon>Mucorales</taxon>
        <taxon>Mucorineae</taxon>
        <taxon>Mucoraceae</taxon>
        <taxon>Mucor</taxon>
    </lineage>
</organism>
<dbReference type="GO" id="GO:0005789">
    <property type="term" value="C:endoplasmic reticulum membrane"/>
    <property type="evidence" value="ECO:0007669"/>
    <property type="project" value="TreeGrafter"/>
</dbReference>
<dbReference type="EMBL" id="JAEPRD010000037">
    <property type="protein sequence ID" value="KAG2205378.1"/>
    <property type="molecule type" value="Genomic_DNA"/>
</dbReference>
<evidence type="ECO:0000256" key="3">
    <source>
        <dbReference type="ARBA" id="ARBA00022516"/>
    </source>
</evidence>
<protein>
    <recommendedName>
        <fullName evidence="12">Elongation of fatty acids protein</fullName>
        <ecNumber evidence="12">2.3.1.-</ecNumber>
    </recommendedName>
</protein>
<dbReference type="GO" id="GO:0030148">
    <property type="term" value="P:sphingolipid biosynthetic process"/>
    <property type="evidence" value="ECO:0007669"/>
    <property type="project" value="TreeGrafter"/>
</dbReference>
<dbReference type="GO" id="GO:0009922">
    <property type="term" value="F:fatty acid elongase activity"/>
    <property type="evidence" value="ECO:0007669"/>
    <property type="project" value="UniProtKB-EC"/>
</dbReference>
<feature type="transmembrane region" description="Helical" evidence="12">
    <location>
        <begin position="118"/>
        <end position="136"/>
    </location>
</feature>